<comment type="caution">
    <text evidence="1">The sequence shown here is derived from an EMBL/GenBank/DDBJ whole genome shotgun (WGS) entry which is preliminary data.</text>
</comment>
<evidence type="ECO:0000313" key="2">
    <source>
        <dbReference type="Proteomes" id="UP000772434"/>
    </source>
</evidence>
<sequence>MPSAIETCLEPESNDWGAVSPSNASGLIEIDASPLEKIQLGFHESCGSIIIYQRNKPHSVAVHSSRSTQCASLALDCLHLDCLSTSVCSLSPTFNIVLALRIEVGDPNLSEK</sequence>
<keyword evidence="2" id="KW-1185">Reference proteome</keyword>
<protein>
    <submittedName>
        <fullName evidence="1">Uncharacterized protein</fullName>
    </submittedName>
</protein>
<name>A0A9P5PBK6_9AGAR</name>
<evidence type="ECO:0000313" key="1">
    <source>
        <dbReference type="EMBL" id="KAF9060369.1"/>
    </source>
</evidence>
<dbReference type="Proteomes" id="UP000772434">
    <property type="component" value="Unassembled WGS sequence"/>
</dbReference>
<reference evidence="1" key="1">
    <citation type="submission" date="2020-11" db="EMBL/GenBank/DDBJ databases">
        <authorList>
            <consortium name="DOE Joint Genome Institute"/>
            <person name="Ahrendt S."/>
            <person name="Riley R."/>
            <person name="Andreopoulos W."/>
            <person name="Labutti K."/>
            <person name="Pangilinan J."/>
            <person name="Ruiz-Duenas F.J."/>
            <person name="Barrasa J.M."/>
            <person name="Sanchez-Garcia M."/>
            <person name="Camarero S."/>
            <person name="Miyauchi S."/>
            <person name="Serrano A."/>
            <person name="Linde D."/>
            <person name="Babiker R."/>
            <person name="Drula E."/>
            <person name="Ayuso-Fernandez I."/>
            <person name="Pacheco R."/>
            <person name="Padilla G."/>
            <person name="Ferreira P."/>
            <person name="Barriuso J."/>
            <person name="Kellner H."/>
            <person name="Castanera R."/>
            <person name="Alfaro M."/>
            <person name="Ramirez L."/>
            <person name="Pisabarro A.G."/>
            <person name="Kuo A."/>
            <person name="Tritt A."/>
            <person name="Lipzen A."/>
            <person name="He G."/>
            <person name="Yan M."/>
            <person name="Ng V."/>
            <person name="Cullen D."/>
            <person name="Martin F."/>
            <person name="Rosso M.-N."/>
            <person name="Henrissat B."/>
            <person name="Hibbett D."/>
            <person name="Martinez A.T."/>
            <person name="Grigoriev I.V."/>
        </authorList>
    </citation>
    <scope>NUCLEOTIDE SEQUENCE</scope>
    <source>
        <strain evidence="1">AH 40177</strain>
    </source>
</reference>
<proteinExistence type="predicted"/>
<accession>A0A9P5PBK6</accession>
<dbReference type="EMBL" id="JADNRY010000247">
    <property type="protein sequence ID" value="KAF9060369.1"/>
    <property type="molecule type" value="Genomic_DNA"/>
</dbReference>
<organism evidence="1 2">
    <name type="scientific">Rhodocollybia butyracea</name>
    <dbReference type="NCBI Taxonomy" id="206335"/>
    <lineage>
        <taxon>Eukaryota</taxon>
        <taxon>Fungi</taxon>
        <taxon>Dikarya</taxon>
        <taxon>Basidiomycota</taxon>
        <taxon>Agaricomycotina</taxon>
        <taxon>Agaricomycetes</taxon>
        <taxon>Agaricomycetidae</taxon>
        <taxon>Agaricales</taxon>
        <taxon>Marasmiineae</taxon>
        <taxon>Omphalotaceae</taxon>
        <taxon>Rhodocollybia</taxon>
    </lineage>
</organism>
<gene>
    <name evidence="1" type="ORF">BDP27DRAFT_1430167</name>
</gene>
<dbReference type="AlphaFoldDB" id="A0A9P5PBK6"/>